<dbReference type="InterPro" id="IPR038750">
    <property type="entry name" value="YczE/YyaS-like"/>
</dbReference>
<feature type="transmembrane region" description="Helical" evidence="1">
    <location>
        <begin position="156"/>
        <end position="176"/>
    </location>
</feature>
<organism evidence="2 3">
    <name type="scientific">Muricomes intestini</name>
    <dbReference type="NCBI Taxonomy" id="1796634"/>
    <lineage>
        <taxon>Bacteria</taxon>
        <taxon>Bacillati</taxon>
        <taxon>Bacillota</taxon>
        <taxon>Clostridia</taxon>
        <taxon>Lachnospirales</taxon>
        <taxon>Lachnospiraceae</taxon>
        <taxon>Muricomes</taxon>
    </lineage>
</organism>
<dbReference type="RefSeq" id="WP_132382275.1">
    <property type="nucleotide sequence ID" value="NZ_DAIPCY010000072.1"/>
</dbReference>
<accession>A0A4R3K3J6</accession>
<feature type="transmembrane region" description="Helical" evidence="1">
    <location>
        <begin position="112"/>
        <end position="135"/>
    </location>
</feature>
<gene>
    <name evidence="2" type="ORF">EDD59_11818</name>
</gene>
<dbReference type="OrthoDB" id="307317at2"/>
<evidence type="ECO:0000256" key="1">
    <source>
        <dbReference type="SAM" id="Phobius"/>
    </source>
</evidence>
<evidence type="ECO:0000313" key="3">
    <source>
        <dbReference type="Proteomes" id="UP000295726"/>
    </source>
</evidence>
<keyword evidence="1" id="KW-0812">Transmembrane</keyword>
<proteinExistence type="predicted"/>
<sequence>MKEKKIILSEAALAAGILLDAAGVALITKSNFGITAVSALPYTLSQTLPVLTYGTWYYIFQISLMLLLILLTRKFKKDYIIAFVVGFLFSFALDLATFLFKFWPESLPFQMVYFVAGTLLLMIGVAFLINSRLPIMPQDLFTRDFSSFIGISFKKVKTAFDISCVVISCVIALLAVRHLIGIGVGTLLSACINGYGISFFQNQQKTRWAFETKWFPK</sequence>
<comment type="caution">
    <text evidence="2">The sequence shown here is derived from an EMBL/GenBank/DDBJ whole genome shotgun (WGS) entry which is preliminary data.</text>
</comment>
<name>A0A4R3K3J6_9FIRM</name>
<dbReference type="PANTHER" id="PTHR40078:SF1">
    <property type="entry name" value="INTEGRAL MEMBRANE PROTEIN"/>
    <property type="match status" value="1"/>
</dbReference>
<dbReference type="PANTHER" id="PTHR40078">
    <property type="entry name" value="INTEGRAL MEMBRANE PROTEIN-RELATED"/>
    <property type="match status" value="1"/>
</dbReference>
<keyword evidence="3" id="KW-1185">Reference proteome</keyword>
<protein>
    <submittedName>
        <fullName evidence="2">Putative membrane protein YczE</fullName>
    </submittedName>
</protein>
<reference evidence="2 3" key="1">
    <citation type="submission" date="2019-03" db="EMBL/GenBank/DDBJ databases">
        <title>Genomic Encyclopedia of Type Strains, Phase IV (KMG-IV): sequencing the most valuable type-strain genomes for metagenomic binning, comparative biology and taxonomic classification.</title>
        <authorList>
            <person name="Goeker M."/>
        </authorList>
    </citation>
    <scope>NUCLEOTIDE SEQUENCE [LARGE SCALE GENOMIC DNA]</scope>
    <source>
        <strain evidence="2 3">DSM 29489</strain>
    </source>
</reference>
<keyword evidence="1" id="KW-1133">Transmembrane helix</keyword>
<feature type="transmembrane region" description="Helical" evidence="1">
    <location>
        <begin position="55"/>
        <end position="72"/>
    </location>
</feature>
<feature type="transmembrane region" description="Helical" evidence="1">
    <location>
        <begin position="79"/>
        <end position="100"/>
    </location>
</feature>
<evidence type="ECO:0000313" key="2">
    <source>
        <dbReference type="EMBL" id="TCS77289.1"/>
    </source>
</evidence>
<dbReference type="Proteomes" id="UP000295726">
    <property type="component" value="Unassembled WGS sequence"/>
</dbReference>
<dbReference type="Pfam" id="PF19700">
    <property type="entry name" value="DUF6198"/>
    <property type="match status" value="1"/>
</dbReference>
<feature type="transmembrane region" description="Helical" evidence="1">
    <location>
        <begin position="182"/>
        <end position="200"/>
    </location>
</feature>
<dbReference type="EMBL" id="SLZZ01000018">
    <property type="protein sequence ID" value="TCS77289.1"/>
    <property type="molecule type" value="Genomic_DNA"/>
</dbReference>
<dbReference type="AlphaFoldDB" id="A0A4R3K3J6"/>
<keyword evidence="1" id="KW-0472">Membrane</keyword>